<keyword evidence="3" id="KW-1185">Reference proteome</keyword>
<feature type="compositionally biased region" description="Polar residues" evidence="1">
    <location>
        <begin position="8"/>
        <end position="19"/>
    </location>
</feature>
<reference evidence="2" key="1">
    <citation type="submission" date="2023-05" db="EMBL/GenBank/DDBJ databases">
        <title>Nepenthes gracilis genome sequencing.</title>
        <authorList>
            <person name="Fukushima K."/>
        </authorList>
    </citation>
    <scope>NUCLEOTIDE SEQUENCE</scope>
    <source>
        <strain evidence="2">SING2019-196</strain>
    </source>
</reference>
<protein>
    <submittedName>
        <fullName evidence="2">Uncharacterized protein</fullName>
    </submittedName>
</protein>
<organism evidence="2 3">
    <name type="scientific">Nepenthes gracilis</name>
    <name type="common">Slender pitcher plant</name>
    <dbReference type="NCBI Taxonomy" id="150966"/>
    <lineage>
        <taxon>Eukaryota</taxon>
        <taxon>Viridiplantae</taxon>
        <taxon>Streptophyta</taxon>
        <taxon>Embryophyta</taxon>
        <taxon>Tracheophyta</taxon>
        <taxon>Spermatophyta</taxon>
        <taxon>Magnoliopsida</taxon>
        <taxon>eudicotyledons</taxon>
        <taxon>Gunneridae</taxon>
        <taxon>Pentapetalae</taxon>
        <taxon>Caryophyllales</taxon>
        <taxon>Nepenthaceae</taxon>
        <taxon>Nepenthes</taxon>
    </lineage>
</organism>
<comment type="caution">
    <text evidence="2">The sequence shown here is derived from an EMBL/GenBank/DDBJ whole genome shotgun (WGS) entry which is preliminary data.</text>
</comment>
<feature type="region of interest" description="Disordered" evidence="1">
    <location>
        <begin position="1"/>
        <end position="20"/>
    </location>
</feature>
<dbReference type="AlphaFoldDB" id="A0AAD3TBN6"/>
<sequence>MNLRESCGPSNFQTTTNAEQWEDVESSDCLPYFSDRMTDKKITDCYNESDAHAVLAAYQRAGDFAVPR</sequence>
<accession>A0AAD3TBN6</accession>
<name>A0AAD3TBN6_NEPGR</name>
<evidence type="ECO:0000256" key="1">
    <source>
        <dbReference type="SAM" id="MobiDB-lite"/>
    </source>
</evidence>
<dbReference type="EMBL" id="BSYO01000031">
    <property type="protein sequence ID" value="GMH26437.1"/>
    <property type="molecule type" value="Genomic_DNA"/>
</dbReference>
<gene>
    <name evidence="2" type="ORF">Nepgr_028280</name>
</gene>
<evidence type="ECO:0000313" key="3">
    <source>
        <dbReference type="Proteomes" id="UP001279734"/>
    </source>
</evidence>
<evidence type="ECO:0000313" key="2">
    <source>
        <dbReference type="EMBL" id="GMH26437.1"/>
    </source>
</evidence>
<dbReference type="Proteomes" id="UP001279734">
    <property type="component" value="Unassembled WGS sequence"/>
</dbReference>
<proteinExistence type="predicted"/>